<dbReference type="HAMAP" id="MF_04160">
    <property type="entry name" value="NUCL_HEAD_T4"/>
    <property type="match status" value="1"/>
</dbReference>
<feature type="active site" evidence="1">
    <location>
        <position position="45"/>
    </location>
</feature>
<name>A0AAU6W4A9_9VIRU</name>
<evidence type="ECO:0000259" key="2">
    <source>
        <dbReference type="Pfam" id="PF08722"/>
    </source>
</evidence>
<sequence>MAVSSVGEMLGRKTKRGYSQGFFTPLNPRKYKGDRNQIVFRSSWEYAAFTFCDTEKAIVKWASEEIIIPYTSPVDNRGHRYFVDLWIKVRQPNGEEHEYLVEIKPKDQVNEPKKGRGPKAEKRYQEAVVEYLVNTAKWQAARQWCVKNNMKFLIWTEDHIFPGKKTW</sequence>
<dbReference type="GO" id="GO:0004527">
    <property type="term" value="F:exonuclease activity"/>
    <property type="evidence" value="ECO:0007669"/>
    <property type="project" value="UniProtKB-UniRule"/>
</dbReference>
<gene>
    <name evidence="3" type="ORF">Cygsa01_00162</name>
</gene>
<evidence type="ECO:0000313" key="3">
    <source>
        <dbReference type="EMBL" id="XAI71208.1"/>
    </source>
</evidence>
<keyword evidence="1" id="KW-0540">Nuclease</keyword>
<keyword evidence="1" id="KW-0269">Exonuclease</keyword>
<protein>
    <recommendedName>
        <fullName evidence="1">Head completion nuclease</fullName>
        <ecNumber evidence="1">3.1.-.-</ecNumber>
    </recommendedName>
</protein>
<organism evidence="3">
    <name type="scientific">Pseudomonas phage Cygsa01</name>
    <dbReference type="NCBI Taxonomy" id="3138529"/>
    <lineage>
        <taxon>Viruses</taxon>
    </lineage>
</organism>
<accession>A0AAU6W4A9</accession>
<evidence type="ECO:0000256" key="1">
    <source>
        <dbReference type="HAMAP-Rule" id="MF_04160"/>
    </source>
</evidence>
<feature type="active site" evidence="1">
    <location>
        <position position="84"/>
    </location>
</feature>
<feature type="domain" description="TnsA endonuclease N-terminal" evidence="2">
    <location>
        <begin position="56"/>
        <end position="157"/>
    </location>
</feature>
<comment type="function">
    <text evidence="1">During phage morphogenesis, plays an essential role in the head-tail joining step. The associated nuclease activity is essential for morphogenesis, possibly by cleaving packaged DNA to enable the joining of heads to tails. Displays both exo- and endonuclease activity.</text>
</comment>
<proteinExistence type="inferred from homology"/>
<dbReference type="EMBL" id="PP179332">
    <property type="protein sequence ID" value="XAI71208.1"/>
    <property type="molecule type" value="Genomic_DNA"/>
</dbReference>
<feature type="active site" evidence="1">
    <location>
        <position position="104"/>
    </location>
</feature>
<dbReference type="InterPro" id="IPR014833">
    <property type="entry name" value="TnsA_N"/>
</dbReference>
<keyword evidence="1" id="KW-0378">Hydrolase</keyword>
<comment type="similarity">
    <text evidence="1">Belongs to the Caudovirales head completion nuclease family.</text>
</comment>
<dbReference type="GO" id="GO:0004519">
    <property type="term" value="F:endonuclease activity"/>
    <property type="evidence" value="ECO:0007669"/>
    <property type="project" value="UniProtKB-UniRule"/>
</dbReference>
<keyword evidence="1" id="KW-0255">Endonuclease</keyword>
<dbReference type="EC" id="3.1.-.-" evidence="1"/>
<dbReference type="InterPro" id="IPR046390">
    <property type="entry name" value="NUCL_HEAD_T4"/>
</dbReference>
<reference evidence="3" key="1">
    <citation type="journal article" date="2024" name="J. Gen. Virol.">
        <title>Novel phages of Pseudomonas syringae unveil numerous potential auxiliary metabolic genes.</title>
        <authorList>
            <person name="Feltin C."/>
            <person name="Garneau J.R."/>
            <person name="Morris C.E."/>
            <person name="Berard A."/>
            <person name="Torres-Barcelo C."/>
        </authorList>
    </citation>
    <scope>NUCLEOTIDE SEQUENCE</scope>
</reference>
<dbReference type="Pfam" id="PF08722">
    <property type="entry name" value="Tn7_TnsA-like_N"/>
    <property type="match status" value="1"/>
</dbReference>